<keyword evidence="6" id="KW-0067">ATP-binding</keyword>
<evidence type="ECO:0000259" key="5">
    <source>
        <dbReference type="PROSITE" id="PS51194"/>
    </source>
</evidence>
<keyword evidence="2" id="KW-0863">Zinc-finger</keyword>
<proteinExistence type="predicted"/>
<dbReference type="Gene3D" id="3.40.50.10810">
    <property type="entry name" value="Tandem AAA-ATPase domain"/>
    <property type="match status" value="1"/>
</dbReference>
<evidence type="ECO:0000313" key="6">
    <source>
        <dbReference type="EMBL" id="MZJ85927.1"/>
    </source>
</evidence>
<sequence>MAQGTFVQALRKEAALSSTFMKGRSLMLNGAVLSFEDSGSRFSKNVHIEGTVRGSRGDLYKTHVALDMDEHEVIDYDCDCPAAFRYSGMCKHAIATALAYLDASGAEPVEGLRTPVRTFTVPPAQSKQPARPAPTASAVNPNFPFPAPVPTSPSLVAALSDLSDARMDELVAMRRKLAGTIDPDAPKAVLEPSLVPYYNPLFADRFNWALEFRIRCGSVSYVVKDIDGMADAYVRGGTFSYGKKLTFVHVPEAFDDVSTKLLDFIAMTVAYLGDITSSRSASYDFARSGFVAERQLPVSEYSIVSVLDLLCGRTLSFEPAWSRGTTTHRAYEVAVEPSPQGEGEVPAKRPPLLAAKIAPAAGGSYDLRLPADMYCFVAGDAAYLVDTRRARRTDTAFAQHAAPFLSRLLPCRTPVHIAADQVGEFCRMALPILRDYTDLTAPAALDAVAPEPSFAMAIGVDDGLVTCKITVAYGDWSADLFSLGAPGSPFEEQRPGVPPRDTVAEFRVMDTAALYFDFYEGGLAFEERDDESLFHLLTEGLSALSELGEVMLSDRLRQISVRPAPKLSVRATVKSNLLDVELGASGLSSADLAIYLDSYKRHQTFARLTSGDIIRLDEGVRAAFGLAEDLGVDAVDLLDGVSLPASSTLFVDSMLARTPELEADRDAAFRRTVERLDTLGKMDFTVPASLKATLRGYQVDGYQWLGSLEHLGLGGILADDMGLGKTLQMIAHILARVEAGDAKPTLVVCPASLVYNWAAELERFAPSLDVCAIVGAKAQRRVQIAGAAEHNVVVTSYDLMRRDIDEYVEQDFARVVLDEAQYIKNPLTQVARAAKRLPAGVRFALTGTPIENRLSELWSIFDFLMPGLLGTRDSFAKRFESPVEHAEGDSAARLQALVSPFVLRRVKEDVVADLPEKIEDTVMAQLAGEQRKLYLANQDRIAQQVQHREAGEFKKDKLKVLAELTKLRQICCDPRLHYEDYKAGSAKLDTCMELVHGALDGGHRILLFSQFTGMLDIIGKRLSKEDIAFLKLTGASSKESRAKMVAQFQAGEVPVFLISLKAGGVGLNLTAADVVIHYDPWWNVAAQDQATDRAHRIGQQHTVTVYKLIAKDTIEERIMQMQESKRDLVNSVLGGDGISSALFTREDVLALLGGDGR</sequence>
<dbReference type="AlphaFoldDB" id="A0A6L8RJR1"/>
<feature type="domain" description="SWIM-type" evidence="3">
    <location>
        <begin position="62"/>
        <end position="101"/>
    </location>
</feature>
<dbReference type="InterPro" id="IPR007527">
    <property type="entry name" value="Znf_SWIM"/>
</dbReference>
<dbReference type="InterPro" id="IPR014001">
    <property type="entry name" value="Helicase_ATP-bd"/>
</dbReference>
<dbReference type="Pfam" id="PF04434">
    <property type="entry name" value="SWIM"/>
    <property type="match status" value="1"/>
</dbReference>
<dbReference type="GO" id="GO:0008270">
    <property type="term" value="F:zinc ion binding"/>
    <property type="evidence" value="ECO:0007669"/>
    <property type="project" value="UniProtKB-KW"/>
</dbReference>
<gene>
    <name evidence="6" type="ORF">GT635_05575</name>
</gene>
<dbReference type="Gene3D" id="3.40.50.300">
    <property type="entry name" value="P-loop containing nucleotide triphosphate hydrolases"/>
    <property type="match status" value="1"/>
</dbReference>
<dbReference type="GO" id="GO:0016787">
    <property type="term" value="F:hydrolase activity"/>
    <property type="evidence" value="ECO:0007669"/>
    <property type="project" value="UniProtKB-KW"/>
</dbReference>
<dbReference type="CDD" id="cd18012">
    <property type="entry name" value="DEXQc_arch_SWI2_SNF2"/>
    <property type="match status" value="1"/>
</dbReference>
<accession>A0A6L8RJR1</accession>
<dbReference type="Pfam" id="PF00176">
    <property type="entry name" value="SNF2-rel_dom"/>
    <property type="match status" value="1"/>
</dbReference>
<dbReference type="InterPro" id="IPR027417">
    <property type="entry name" value="P-loop_NTPase"/>
</dbReference>
<dbReference type="RefSeq" id="WP_161156250.1">
    <property type="nucleotide sequence ID" value="NZ_WWSY01000011.1"/>
</dbReference>
<dbReference type="SUPFAM" id="SSF52540">
    <property type="entry name" value="P-loop containing nucleoside triphosphate hydrolases"/>
    <property type="match status" value="2"/>
</dbReference>
<dbReference type="SMART" id="SM00490">
    <property type="entry name" value="HELICc"/>
    <property type="match status" value="1"/>
</dbReference>
<dbReference type="PROSITE" id="PS50966">
    <property type="entry name" value="ZF_SWIM"/>
    <property type="match status" value="1"/>
</dbReference>
<evidence type="ECO:0000313" key="7">
    <source>
        <dbReference type="Proteomes" id="UP000481598"/>
    </source>
</evidence>
<dbReference type="InterPro" id="IPR038718">
    <property type="entry name" value="SNF2-like_sf"/>
</dbReference>
<dbReference type="PANTHER" id="PTHR10799">
    <property type="entry name" value="SNF2/RAD54 HELICASE FAMILY"/>
    <property type="match status" value="1"/>
</dbReference>
<dbReference type="Pfam" id="PF00271">
    <property type="entry name" value="Helicase_C"/>
    <property type="match status" value="1"/>
</dbReference>
<keyword evidence="6" id="KW-0547">Nucleotide-binding</keyword>
<evidence type="ECO:0000259" key="3">
    <source>
        <dbReference type="PROSITE" id="PS50966"/>
    </source>
</evidence>
<dbReference type="CDD" id="cd18793">
    <property type="entry name" value="SF2_C_SNF"/>
    <property type="match status" value="1"/>
</dbReference>
<protein>
    <submittedName>
        <fullName evidence="6">DEAD/DEAH box helicase family protein</fullName>
    </submittedName>
</protein>
<dbReference type="PROSITE" id="PS51192">
    <property type="entry name" value="HELICASE_ATP_BIND_1"/>
    <property type="match status" value="1"/>
</dbReference>
<dbReference type="GO" id="GO:0004386">
    <property type="term" value="F:helicase activity"/>
    <property type="evidence" value="ECO:0007669"/>
    <property type="project" value="UniProtKB-KW"/>
</dbReference>
<dbReference type="SMART" id="SM00487">
    <property type="entry name" value="DEXDc"/>
    <property type="match status" value="1"/>
</dbReference>
<dbReference type="GO" id="GO:0005524">
    <property type="term" value="F:ATP binding"/>
    <property type="evidence" value="ECO:0007669"/>
    <property type="project" value="InterPro"/>
</dbReference>
<evidence type="ECO:0000256" key="1">
    <source>
        <dbReference type="ARBA" id="ARBA00022801"/>
    </source>
</evidence>
<keyword evidence="1" id="KW-0378">Hydrolase</keyword>
<evidence type="ECO:0000259" key="4">
    <source>
        <dbReference type="PROSITE" id="PS51192"/>
    </source>
</evidence>
<dbReference type="InterPro" id="IPR049730">
    <property type="entry name" value="SNF2/RAD54-like_C"/>
</dbReference>
<reference evidence="6 7" key="1">
    <citation type="journal article" date="2019" name="Nat. Med.">
        <title>A library of human gut bacterial isolates paired with longitudinal multiomics data enables mechanistic microbiome research.</title>
        <authorList>
            <person name="Poyet M."/>
            <person name="Groussin M."/>
            <person name="Gibbons S.M."/>
            <person name="Avila-Pacheco J."/>
            <person name="Jiang X."/>
            <person name="Kearney S.M."/>
            <person name="Perrotta A.R."/>
            <person name="Berdy B."/>
            <person name="Zhao S."/>
            <person name="Lieberman T.D."/>
            <person name="Swanson P.K."/>
            <person name="Smith M."/>
            <person name="Roesemann S."/>
            <person name="Alexander J.E."/>
            <person name="Rich S.A."/>
            <person name="Livny J."/>
            <person name="Vlamakis H."/>
            <person name="Clish C."/>
            <person name="Bullock K."/>
            <person name="Deik A."/>
            <person name="Scott J."/>
            <person name="Pierce K.A."/>
            <person name="Xavier R.J."/>
            <person name="Alm E.J."/>
        </authorList>
    </citation>
    <scope>NUCLEOTIDE SEQUENCE [LARGE SCALE GENOMIC DNA]</scope>
    <source>
        <strain evidence="6 7">BIOML-A10</strain>
    </source>
</reference>
<dbReference type="InterPro" id="IPR013663">
    <property type="entry name" value="Helicase_SWF/SNF/SWI_bac"/>
</dbReference>
<feature type="domain" description="Helicase C-terminal" evidence="5">
    <location>
        <begin position="987"/>
        <end position="1146"/>
    </location>
</feature>
<dbReference type="Pfam" id="PF08455">
    <property type="entry name" value="SNF2_assoc"/>
    <property type="match status" value="1"/>
</dbReference>
<dbReference type="PROSITE" id="PS51194">
    <property type="entry name" value="HELICASE_CTER"/>
    <property type="match status" value="1"/>
</dbReference>
<feature type="domain" description="Helicase ATP-binding" evidence="4">
    <location>
        <begin position="706"/>
        <end position="867"/>
    </location>
</feature>
<keyword evidence="2" id="KW-0479">Metal-binding</keyword>
<evidence type="ECO:0000256" key="2">
    <source>
        <dbReference type="PROSITE-ProRule" id="PRU00325"/>
    </source>
</evidence>
<comment type="caution">
    <text evidence="6">The sequence shown here is derived from an EMBL/GenBank/DDBJ whole genome shotgun (WGS) entry which is preliminary data.</text>
</comment>
<keyword evidence="6" id="KW-0347">Helicase</keyword>
<keyword evidence="2" id="KW-0862">Zinc</keyword>
<name>A0A6L8RJR1_9ACTN</name>
<dbReference type="InterPro" id="IPR000330">
    <property type="entry name" value="SNF2_N"/>
</dbReference>
<dbReference type="Proteomes" id="UP000481598">
    <property type="component" value="Unassembled WGS sequence"/>
</dbReference>
<dbReference type="InterPro" id="IPR001650">
    <property type="entry name" value="Helicase_C-like"/>
</dbReference>
<dbReference type="EMBL" id="WWTB01000010">
    <property type="protein sequence ID" value="MZJ85927.1"/>
    <property type="molecule type" value="Genomic_DNA"/>
</dbReference>
<organism evidence="6 7">
    <name type="scientific">Collinsella aerofaciens</name>
    <dbReference type="NCBI Taxonomy" id="74426"/>
    <lineage>
        <taxon>Bacteria</taxon>
        <taxon>Bacillati</taxon>
        <taxon>Actinomycetota</taxon>
        <taxon>Coriobacteriia</taxon>
        <taxon>Coriobacteriales</taxon>
        <taxon>Coriobacteriaceae</taxon>
        <taxon>Collinsella</taxon>
    </lineage>
</organism>